<reference evidence="3" key="1">
    <citation type="journal article" date="2020" name="Stud. Mycol.">
        <title>101 Dothideomycetes genomes: a test case for predicting lifestyles and emergence of pathogens.</title>
        <authorList>
            <person name="Haridas S."/>
            <person name="Albert R."/>
            <person name="Binder M."/>
            <person name="Bloem J."/>
            <person name="Labutti K."/>
            <person name="Salamov A."/>
            <person name="Andreopoulos B."/>
            <person name="Baker S."/>
            <person name="Barry K."/>
            <person name="Bills G."/>
            <person name="Bluhm B."/>
            <person name="Cannon C."/>
            <person name="Castanera R."/>
            <person name="Culley D."/>
            <person name="Daum C."/>
            <person name="Ezra D."/>
            <person name="Gonzalez J."/>
            <person name="Henrissat B."/>
            <person name="Kuo A."/>
            <person name="Liang C."/>
            <person name="Lipzen A."/>
            <person name="Lutzoni F."/>
            <person name="Magnuson J."/>
            <person name="Mondo S."/>
            <person name="Nolan M."/>
            <person name="Ohm R."/>
            <person name="Pangilinan J."/>
            <person name="Park H.-J."/>
            <person name="Ramirez L."/>
            <person name="Alfaro M."/>
            <person name="Sun H."/>
            <person name="Tritt A."/>
            <person name="Yoshinaga Y."/>
            <person name="Zwiers L.-H."/>
            <person name="Turgeon B."/>
            <person name="Goodwin S."/>
            <person name="Spatafora J."/>
            <person name="Crous P."/>
            <person name="Grigoriev I."/>
        </authorList>
    </citation>
    <scope>NUCLEOTIDE SEQUENCE</scope>
    <source>
        <strain evidence="3">CBS 473.64</strain>
    </source>
</reference>
<proteinExistence type="predicted"/>
<dbReference type="OrthoDB" id="3800442at2759"/>
<accession>A0A6A6SG36</accession>
<dbReference type="Proteomes" id="UP000799753">
    <property type="component" value="Unassembled WGS sequence"/>
</dbReference>
<dbReference type="EMBL" id="MU006776">
    <property type="protein sequence ID" value="KAF2646262.1"/>
    <property type="molecule type" value="Genomic_DNA"/>
</dbReference>
<keyword evidence="1" id="KW-0175">Coiled coil</keyword>
<evidence type="ECO:0000313" key="3">
    <source>
        <dbReference type="EMBL" id="KAF2646262.1"/>
    </source>
</evidence>
<dbReference type="AlphaFoldDB" id="A0A6A6SG36"/>
<protein>
    <submittedName>
        <fullName evidence="3">Uncharacterized protein</fullName>
    </submittedName>
</protein>
<evidence type="ECO:0000256" key="1">
    <source>
        <dbReference type="SAM" id="Coils"/>
    </source>
</evidence>
<evidence type="ECO:0000313" key="4">
    <source>
        <dbReference type="Proteomes" id="UP000799753"/>
    </source>
</evidence>
<feature type="region of interest" description="Disordered" evidence="2">
    <location>
        <begin position="1"/>
        <end position="28"/>
    </location>
</feature>
<organism evidence="3 4">
    <name type="scientific">Massarina eburnea CBS 473.64</name>
    <dbReference type="NCBI Taxonomy" id="1395130"/>
    <lineage>
        <taxon>Eukaryota</taxon>
        <taxon>Fungi</taxon>
        <taxon>Dikarya</taxon>
        <taxon>Ascomycota</taxon>
        <taxon>Pezizomycotina</taxon>
        <taxon>Dothideomycetes</taxon>
        <taxon>Pleosporomycetidae</taxon>
        <taxon>Pleosporales</taxon>
        <taxon>Massarineae</taxon>
        <taxon>Massarinaceae</taxon>
        <taxon>Massarina</taxon>
    </lineage>
</organism>
<feature type="compositionally biased region" description="Low complexity" evidence="2">
    <location>
        <begin position="1"/>
        <end position="21"/>
    </location>
</feature>
<feature type="coiled-coil region" evidence="1">
    <location>
        <begin position="30"/>
        <end position="71"/>
    </location>
</feature>
<gene>
    <name evidence="3" type="ORF">P280DRAFT_544650</name>
</gene>
<sequence length="129" mass="14980">MSSPKKSTPASNTPSTPPRSALRPFSLRRSSDLATVNADLQRQLEDLKTKLERKTVEVEAAQIRAQQAEHRETKIKELARKFWKEEWSGMKEYVGLFNSEDEDVGKDLKEIEEQILKEYRELFLEKEQG</sequence>
<name>A0A6A6SG36_9PLEO</name>
<keyword evidence="4" id="KW-1185">Reference proteome</keyword>
<evidence type="ECO:0000256" key="2">
    <source>
        <dbReference type="SAM" id="MobiDB-lite"/>
    </source>
</evidence>